<keyword evidence="3" id="KW-1185">Reference proteome</keyword>
<evidence type="ECO:0000313" key="2">
    <source>
        <dbReference type="EMBL" id="SHK37447.1"/>
    </source>
</evidence>
<name>A0A1M6RYR4_9RHOB</name>
<accession>A0A1M6RYR4</accession>
<keyword evidence="1" id="KW-0812">Transmembrane</keyword>
<reference evidence="3" key="1">
    <citation type="submission" date="2016-11" db="EMBL/GenBank/DDBJ databases">
        <authorList>
            <person name="Varghese N."/>
            <person name="Submissions S."/>
        </authorList>
    </citation>
    <scope>NUCLEOTIDE SEQUENCE [LARGE SCALE GENOMIC DNA]</scope>
    <source>
        <strain evidence="3">DSM 100564</strain>
    </source>
</reference>
<keyword evidence="1" id="KW-0472">Membrane</keyword>
<sequence length="56" mass="6249">MADRTLEPRVVAFAQRQVTLTDWLFTFGGVLITLIAAFGMVAHMNTAIMAEIHSER</sequence>
<protein>
    <submittedName>
        <fullName evidence="2">Uncharacterized protein</fullName>
    </submittedName>
</protein>
<dbReference type="STRING" id="1470563.SAMN05444000_1272"/>
<feature type="transmembrane region" description="Helical" evidence="1">
    <location>
        <begin position="23"/>
        <end position="42"/>
    </location>
</feature>
<evidence type="ECO:0000256" key="1">
    <source>
        <dbReference type="SAM" id="Phobius"/>
    </source>
</evidence>
<evidence type="ECO:0000313" key="3">
    <source>
        <dbReference type="Proteomes" id="UP000183982"/>
    </source>
</evidence>
<gene>
    <name evidence="2" type="ORF">SAMN05444000_1272</name>
</gene>
<dbReference type="EMBL" id="FQZQ01000027">
    <property type="protein sequence ID" value="SHK37447.1"/>
    <property type="molecule type" value="Genomic_DNA"/>
</dbReference>
<dbReference type="Proteomes" id="UP000183982">
    <property type="component" value="Unassembled WGS sequence"/>
</dbReference>
<proteinExistence type="predicted"/>
<organism evidence="2 3">
    <name type="scientific">Shimia gijangensis</name>
    <dbReference type="NCBI Taxonomy" id="1470563"/>
    <lineage>
        <taxon>Bacteria</taxon>
        <taxon>Pseudomonadati</taxon>
        <taxon>Pseudomonadota</taxon>
        <taxon>Alphaproteobacteria</taxon>
        <taxon>Rhodobacterales</taxon>
        <taxon>Roseobacteraceae</taxon>
    </lineage>
</organism>
<dbReference type="AlphaFoldDB" id="A0A1M6RYR4"/>
<keyword evidence="1" id="KW-1133">Transmembrane helix</keyword>